<proteinExistence type="predicted"/>
<protein>
    <submittedName>
        <fullName evidence="1">Uncharacterized protein</fullName>
    </submittedName>
</protein>
<dbReference type="EMBL" id="JACEIK010004888">
    <property type="protein sequence ID" value="MCD9646676.1"/>
    <property type="molecule type" value="Genomic_DNA"/>
</dbReference>
<dbReference type="Proteomes" id="UP000823775">
    <property type="component" value="Unassembled WGS sequence"/>
</dbReference>
<accession>A0ABS8VHE2</accession>
<evidence type="ECO:0000313" key="1">
    <source>
        <dbReference type="EMBL" id="MCD9646676.1"/>
    </source>
</evidence>
<name>A0ABS8VHE2_DATST</name>
<reference evidence="1 2" key="1">
    <citation type="journal article" date="2021" name="BMC Genomics">
        <title>Datura genome reveals duplications of psychoactive alkaloid biosynthetic genes and high mutation rate following tissue culture.</title>
        <authorList>
            <person name="Rajewski A."/>
            <person name="Carter-House D."/>
            <person name="Stajich J."/>
            <person name="Litt A."/>
        </authorList>
    </citation>
    <scope>NUCLEOTIDE SEQUENCE [LARGE SCALE GENOMIC DNA]</scope>
    <source>
        <strain evidence="1">AR-01</strain>
    </source>
</reference>
<organism evidence="1 2">
    <name type="scientific">Datura stramonium</name>
    <name type="common">Jimsonweed</name>
    <name type="synonym">Common thornapple</name>
    <dbReference type="NCBI Taxonomy" id="4076"/>
    <lineage>
        <taxon>Eukaryota</taxon>
        <taxon>Viridiplantae</taxon>
        <taxon>Streptophyta</taxon>
        <taxon>Embryophyta</taxon>
        <taxon>Tracheophyta</taxon>
        <taxon>Spermatophyta</taxon>
        <taxon>Magnoliopsida</taxon>
        <taxon>eudicotyledons</taxon>
        <taxon>Gunneridae</taxon>
        <taxon>Pentapetalae</taxon>
        <taxon>asterids</taxon>
        <taxon>lamiids</taxon>
        <taxon>Solanales</taxon>
        <taxon>Solanaceae</taxon>
        <taxon>Solanoideae</taxon>
        <taxon>Datureae</taxon>
        <taxon>Datura</taxon>
    </lineage>
</organism>
<gene>
    <name evidence="1" type="ORF">HAX54_036703</name>
</gene>
<keyword evidence="2" id="KW-1185">Reference proteome</keyword>
<comment type="caution">
    <text evidence="1">The sequence shown here is derived from an EMBL/GenBank/DDBJ whole genome shotgun (WGS) entry which is preliminary data.</text>
</comment>
<evidence type="ECO:0000313" key="2">
    <source>
        <dbReference type="Proteomes" id="UP000823775"/>
    </source>
</evidence>
<sequence>MPKENNLEWIYGPRKSVMGHSRNMPLWTRSASPKPEIGIEDEPYQNEEIGPTQEPHDFVATQYYRIPWSVLDQGLQTLGAQPIAVMAPRMDVALLPDLASYPVTRLVMFVQDHKLFDQFIRMCPPRFTRGSEEDT</sequence>